<dbReference type="InterPro" id="IPR036390">
    <property type="entry name" value="WH_DNA-bd_sf"/>
</dbReference>
<feature type="DNA-binding region" description="Fork-head" evidence="2">
    <location>
        <begin position="62"/>
        <end position="123"/>
    </location>
</feature>
<proteinExistence type="predicted"/>
<reference evidence="4" key="1">
    <citation type="journal article" date="2020" name="Stud. Mycol.">
        <title>101 Dothideomycetes genomes: a test case for predicting lifestyles and emergence of pathogens.</title>
        <authorList>
            <person name="Haridas S."/>
            <person name="Albert R."/>
            <person name="Binder M."/>
            <person name="Bloem J."/>
            <person name="Labutti K."/>
            <person name="Salamov A."/>
            <person name="Andreopoulos B."/>
            <person name="Baker S."/>
            <person name="Barry K."/>
            <person name="Bills G."/>
            <person name="Bluhm B."/>
            <person name="Cannon C."/>
            <person name="Castanera R."/>
            <person name="Culley D."/>
            <person name="Daum C."/>
            <person name="Ezra D."/>
            <person name="Gonzalez J."/>
            <person name="Henrissat B."/>
            <person name="Kuo A."/>
            <person name="Liang C."/>
            <person name="Lipzen A."/>
            <person name="Lutzoni F."/>
            <person name="Magnuson J."/>
            <person name="Mondo S."/>
            <person name="Nolan M."/>
            <person name="Ohm R."/>
            <person name="Pangilinan J."/>
            <person name="Park H.-J."/>
            <person name="Ramirez L."/>
            <person name="Alfaro M."/>
            <person name="Sun H."/>
            <person name="Tritt A."/>
            <person name="Yoshinaga Y."/>
            <person name="Zwiers L.-H."/>
            <person name="Turgeon B."/>
            <person name="Goodwin S."/>
            <person name="Spatafora J."/>
            <person name="Crous P."/>
            <person name="Grigoriev I."/>
        </authorList>
    </citation>
    <scope>NUCLEOTIDE SEQUENCE</scope>
    <source>
        <strain evidence="4">CBS 207.26</strain>
    </source>
</reference>
<evidence type="ECO:0000259" key="3">
    <source>
        <dbReference type="PROSITE" id="PS50039"/>
    </source>
</evidence>
<keyword evidence="5" id="KW-1185">Reference proteome</keyword>
<dbReference type="GO" id="GO:0000981">
    <property type="term" value="F:DNA-binding transcription factor activity, RNA polymerase II-specific"/>
    <property type="evidence" value="ECO:0007669"/>
    <property type="project" value="TreeGrafter"/>
</dbReference>
<accession>A0A6A6DNX3</accession>
<dbReference type="EMBL" id="ML994653">
    <property type="protein sequence ID" value="KAF2181201.1"/>
    <property type="molecule type" value="Genomic_DNA"/>
</dbReference>
<name>A0A6A6DNX3_9PEZI</name>
<evidence type="ECO:0000256" key="1">
    <source>
        <dbReference type="ARBA" id="ARBA00023125"/>
    </source>
</evidence>
<organism evidence="4 5">
    <name type="scientific">Zopfia rhizophila CBS 207.26</name>
    <dbReference type="NCBI Taxonomy" id="1314779"/>
    <lineage>
        <taxon>Eukaryota</taxon>
        <taxon>Fungi</taxon>
        <taxon>Dikarya</taxon>
        <taxon>Ascomycota</taxon>
        <taxon>Pezizomycotina</taxon>
        <taxon>Dothideomycetes</taxon>
        <taxon>Dothideomycetes incertae sedis</taxon>
        <taxon>Zopfiaceae</taxon>
        <taxon>Zopfia</taxon>
    </lineage>
</organism>
<dbReference type="InterPro" id="IPR036388">
    <property type="entry name" value="WH-like_DNA-bd_sf"/>
</dbReference>
<sequence>MTKVAWGALTRVKEKLNLSILHLLTLSKRFDSPHHIRKVLTWSRQRLRRSNRTLVGLNCEPKPRYEWAELTGMAILSSQNQGLRLNQIYDWISRQFSYYNIAESSWKDHIQQSLSRNHAFDSL</sequence>
<dbReference type="SMART" id="SM00339">
    <property type="entry name" value="FH"/>
    <property type="match status" value="1"/>
</dbReference>
<dbReference type="OrthoDB" id="5954824at2759"/>
<comment type="subcellular location">
    <subcellularLocation>
        <location evidence="2">Nucleus</location>
    </subcellularLocation>
</comment>
<dbReference type="PANTHER" id="PTHR11829">
    <property type="entry name" value="FORKHEAD BOX PROTEIN"/>
    <property type="match status" value="1"/>
</dbReference>
<dbReference type="Gene3D" id="1.10.10.10">
    <property type="entry name" value="Winged helix-like DNA-binding domain superfamily/Winged helix DNA-binding domain"/>
    <property type="match status" value="1"/>
</dbReference>
<dbReference type="Proteomes" id="UP000800200">
    <property type="component" value="Unassembled WGS sequence"/>
</dbReference>
<dbReference type="SUPFAM" id="SSF46785">
    <property type="entry name" value="Winged helix' DNA-binding domain"/>
    <property type="match status" value="1"/>
</dbReference>
<evidence type="ECO:0000313" key="5">
    <source>
        <dbReference type="Proteomes" id="UP000800200"/>
    </source>
</evidence>
<dbReference type="GO" id="GO:0000978">
    <property type="term" value="F:RNA polymerase II cis-regulatory region sequence-specific DNA binding"/>
    <property type="evidence" value="ECO:0007669"/>
    <property type="project" value="TreeGrafter"/>
</dbReference>
<dbReference type="InterPro" id="IPR001766">
    <property type="entry name" value="Fork_head_dom"/>
</dbReference>
<dbReference type="Pfam" id="PF00250">
    <property type="entry name" value="Forkhead"/>
    <property type="match status" value="1"/>
</dbReference>
<dbReference type="PRINTS" id="PR00053">
    <property type="entry name" value="FORKHEAD"/>
</dbReference>
<protein>
    <recommendedName>
        <fullName evidence="3">Fork-head domain-containing protein</fullName>
    </recommendedName>
</protein>
<dbReference type="AlphaFoldDB" id="A0A6A6DNX3"/>
<feature type="non-terminal residue" evidence="4">
    <location>
        <position position="123"/>
    </location>
</feature>
<feature type="domain" description="Fork-head" evidence="3">
    <location>
        <begin position="62"/>
        <end position="123"/>
    </location>
</feature>
<keyword evidence="1 2" id="KW-0238">DNA-binding</keyword>
<evidence type="ECO:0000313" key="4">
    <source>
        <dbReference type="EMBL" id="KAF2181201.1"/>
    </source>
</evidence>
<gene>
    <name evidence="4" type="ORF">K469DRAFT_589574</name>
</gene>
<dbReference type="PROSITE" id="PS50039">
    <property type="entry name" value="FORK_HEAD_3"/>
    <property type="match status" value="1"/>
</dbReference>
<evidence type="ECO:0000256" key="2">
    <source>
        <dbReference type="PROSITE-ProRule" id="PRU00089"/>
    </source>
</evidence>
<dbReference type="PANTHER" id="PTHR11829:SF343">
    <property type="entry name" value="FORK-HEAD DOMAIN-CONTAINING PROTEIN"/>
    <property type="match status" value="1"/>
</dbReference>
<dbReference type="InterPro" id="IPR050211">
    <property type="entry name" value="FOX_domain-containing"/>
</dbReference>
<keyword evidence="2" id="KW-0539">Nucleus</keyword>
<dbReference type="GO" id="GO:0005634">
    <property type="term" value="C:nucleus"/>
    <property type="evidence" value="ECO:0007669"/>
    <property type="project" value="UniProtKB-SubCell"/>
</dbReference>